<keyword evidence="3" id="KW-1185">Reference proteome</keyword>
<keyword evidence="1" id="KW-0732">Signal</keyword>
<dbReference type="PANTHER" id="PTHR35726:SF5">
    <property type="match status" value="1"/>
</dbReference>
<feature type="chain" id="PRO_5043550617" evidence="1">
    <location>
        <begin position="19"/>
        <end position="158"/>
    </location>
</feature>
<protein>
    <submittedName>
        <fullName evidence="2">Uncharacterized protein</fullName>
    </submittedName>
</protein>
<proteinExistence type="predicted"/>
<name>A0AAV2FGE7_9ROSI</name>
<dbReference type="AlphaFoldDB" id="A0AAV2FGE7"/>
<feature type="signal peptide" evidence="1">
    <location>
        <begin position="1"/>
        <end position="18"/>
    </location>
</feature>
<reference evidence="2 3" key="1">
    <citation type="submission" date="2024-04" db="EMBL/GenBank/DDBJ databases">
        <authorList>
            <person name="Fracassetti M."/>
        </authorList>
    </citation>
    <scope>NUCLEOTIDE SEQUENCE [LARGE SCALE GENOMIC DNA]</scope>
</reference>
<evidence type="ECO:0000313" key="2">
    <source>
        <dbReference type="EMBL" id="CAL1397089.1"/>
    </source>
</evidence>
<gene>
    <name evidence="2" type="ORF">LTRI10_LOCUS37415</name>
</gene>
<sequence length="158" mass="17991">MVMMTMDVSCFLLVEGSADSDDEPRQQLDHQRFTKPYRLDVLSIDDAESCSCDDDDDGCSTLELDDLQLDRINGGLGCVIKDNHDDDDGYEVAMEQCCYCNWDGGGGEEEEEEERSSNSVNKEESRKVMVMMSREAMDRMEDRLFWETCLAVGYPSLY</sequence>
<evidence type="ECO:0000256" key="1">
    <source>
        <dbReference type="SAM" id="SignalP"/>
    </source>
</evidence>
<organism evidence="2 3">
    <name type="scientific">Linum trigynum</name>
    <dbReference type="NCBI Taxonomy" id="586398"/>
    <lineage>
        <taxon>Eukaryota</taxon>
        <taxon>Viridiplantae</taxon>
        <taxon>Streptophyta</taxon>
        <taxon>Embryophyta</taxon>
        <taxon>Tracheophyta</taxon>
        <taxon>Spermatophyta</taxon>
        <taxon>Magnoliopsida</taxon>
        <taxon>eudicotyledons</taxon>
        <taxon>Gunneridae</taxon>
        <taxon>Pentapetalae</taxon>
        <taxon>rosids</taxon>
        <taxon>fabids</taxon>
        <taxon>Malpighiales</taxon>
        <taxon>Linaceae</taxon>
        <taxon>Linum</taxon>
    </lineage>
</organism>
<dbReference type="PANTHER" id="PTHR35726">
    <property type="entry name" value="GLUTAMIC ACID-RICH PROTEIN-LIKE"/>
    <property type="match status" value="1"/>
</dbReference>
<dbReference type="Proteomes" id="UP001497516">
    <property type="component" value="Chromosome 6"/>
</dbReference>
<dbReference type="EMBL" id="OZ034819">
    <property type="protein sequence ID" value="CAL1397089.1"/>
    <property type="molecule type" value="Genomic_DNA"/>
</dbReference>
<evidence type="ECO:0000313" key="3">
    <source>
        <dbReference type="Proteomes" id="UP001497516"/>
    </source>
</evidence>
<accession>A0AAV2FGE7</accession>